<gene>
    <name evidence="1" type="ORF">RRF57_011987</name>
</gene>
<name>A0AAN7Z463_9PEZI</name>
<organism evidence="1 2">
    <name type="scientific">Xylaria bambusicola</name>
    <dbReference type="NCBI Taxonomy" id="326684"/>
    <lineage>
        <taxon>Eukaryota</taxon>
        <taxon>Fungi</taxon>
        <taxon>Dikarya</taxon>
        <taxon>Ascomycota</taxon>
        <taxon>Pezizomycotina</taxon>
        <taxon>Sordariomycetes</taxon>
        <taxon>Xylariomycetidae</taxon>
        <taxon>Xylariales</taxon>
        <taxon>Xylariaceae</taxon>
        <taxon>Xylaria</taxon>
    </lineage>
</organism>
<sequence length="129" mass="13921">MPEIDTSTLNHAATESTPKKDVISGLEDRYIQLLEAKIAHLEAKIEFHKPASAISEVGGVILLSTPESTEAIEHDIILIKIQDGDSPDEVDLEIRSPTGVTGVPVVRTPLKKTFRITPALTCGCRILGP</sequence>
<accession>A0AAN7Z463</accession>
<reference evidence="1 2" key="1">
    <citation type="submission" date="2023-10" db="EMBL/GenBank/DDBJ databases">
        <title>Draft genome sequence of Xylaria bambusicola isolate GMP-LS, the root and basal stem rot pathogen of sugarcane in Indonesia.</title>
        <authorList>
            <person name="Selvaraj P."/>
            <person name="Muralishankar V."/>
            <person name="Muruganantham S."/>
            <person name="Sp S."/>
            <person name="Haryani S."/>
            <person name="Lau K.J.X."/>
            <person name="Naqvi N.I."/>
        </authorList>
    </citation>
    <scope>NUCLEOTIDE SEQUENCE [LARGE SCALE GENOMIC DNA]</scope>
    <source>
        <strain evidence="1">GMP-LS</strain>
    </source>
</reference>
<keyword evidence="2" id="KW-1185">Reference proteome</keyword>
<protein>
    <submittedName>
        <fullName evidence="1">Uncharacterized protein</fullName>
    </submittedName>
</protein>
<dbReference type="EMBL" id="JAWHQM010000066">
    <property type="protein sequence ID" value="KAK5636275.1"/>
    <property type="molecule type" value="Genomic_DNA"/>
</dbReference>
<dbReference type="AlphaFoldDB" id="A0AAN7Z463"/>
<evidence type="ECO:0000313" key="1">
    <source>
        <dbReference type="EMBL" id="KAK5636275.1"/>
    </source>
</evidence>
<proteinExistence type="predicted"/>
<comment type="caution">
    <text evidence="1">The sequence shown here is derived from an EMBL/GenBank/DDBJ whole genome shotgun (WGS) entry which is preliminary data.</text>
</comment>
<dbReference type="Proteomes" id="UP001305414">
    <property type="component" value="Unassembled WGS sequence"/>
</dbReference>
<evidence type="ECO:0000313" key="2">
    <source>
        <dbReference type="Proteomes" id="UP001305414"/>
    </source>
</evidence>